<name>A0ABU5TE21_9CYAN</name>
<organism evidence="1 2">
    <name type="scientific">Pseudanabaena galeata UHCC 0370</name>
    <dbReference type="NCBI Taxonomy" id="3110310"/>
    <lineage>
        <taxon>Bacteria</taxon>
        <taxon>Bacillati</taxon>
        <taxon>Cyanobacteriota</taxon>
        <taxon>Cyanophyceae</taxon>
        <taxon>Pseudanabaenales</taxon>
        <taxon>Pseudanabaenaceae</taxon>
        <taxon>Pseudanabaena</taxon>
    </lineage>
</organism>
<evidence type="ECO:0000313" key="2">
    <source>
        <dbReference type="Proteomes" id="UP001301388"/>
    </source>
</evidence>
<evidence type="ECO:0000313" key="1">
    <source>
        <dbReference type="EMBL" id="MEA5476507.1"/>
    </source>
</evidence>
<proteinExistence type="predicted"/>
<accession>A0ABU5TE21</accession>
<gene>
    <name evidence="1" type="ORF">VB774_02640</name>
</gene>
<dbReference type="EMBL" id="JAYGIE010000006">
    <property type="protein sequence ID" value="MEA5476507.1"/>
    <property type="molecule type" value="Genomic_DNA"/>
</dbReference>
<keyword evidence="2" id="KW-1185">Reference proteome</keyword>
<comment type="caution">
    <text evidence="1">The sequence shown here is derived from an EMBL/GenBank/DDBJ whole genome shotgun (WGS) entry which is preliminary data.</text>
</comment>
<protein>
    <submittedName>
        <fullName evidence="1">Uncharacterized protein</fullName>
    </submittedName>
</protein>
<sequence>MIETYFGDDIKESPEIILYQVLLEIAQNQRLTKGDRLFISRVKSLDCLLTGL</sequence>
<dbReference type="RefSeq" id="WP_281006814.1">
    <property type="nucleotide sequence ID" value="NZ_JAYGIE010000006.1"/>
</dbReference>
<dbReference type="Proteomes" id="UP001301388">
    <property type="component" value="Unassembled WGS sequence"/>
</dbReference>
<reference evidence="1 2" key="1">
    <citation type="submission" date="2023-12" db="EMBL/GenBank/DDBJ databases">
        <title>Baltic Sea Cyanobacteria.</title>
        <authorList>
            <person name="Delbaje E."/>
            <person name="Fewer D.P."/>
            <person name="Shishido T.K."/>
        </authorList>
    </citation>
    <scope>NUCLEOTIDE SEQUENCE [LARGE SCALE GENOMIC DNA]</scope>
    <source>
        <strain evidence="1 2">UHCC 0370</strain>
    </source>
</reference>